<keyword evidence="1" id="KW-0812">Transmembrane</keyword>
<evidence type="ECO:0000256" key="1">
    <source>
        <dbReference type="SAM" id="Phobius"/>
    </source>
</evidence>
<dbReference type="OrthoDB" id="7376430at2"/>
<organism evidence="2 3">
    <name type="scientific">Variibacter gotjawalensis</name>
    <dbReference type="NCBI Taxonomy" id="1333996"/>
    <lineage>
        <taxon>Bacteria</taxon>
        <taxon>Pseudomonadati</taxon>
        <taxon>Pseudomonadota</taxon>
        <taxon>Alphaproteobacteria</taxon>
        <taxon>Hyphomicrobiales</taxon>
        <taxon>Nitrobacteraceae</taxon>
        <taxon>Variibacter</taxon>
    </lineage>
</organism>
<evidence type="ECO:0008006" key="4">
    <source>
        <dbReference type="Google" id="ProtNLM"/>
    </source>
</evidence>
<evidence type="ECO:0000313" key="2">
    <source>
        <dbReference type="EMBL" id="BAT59892.1"/>
    </source>
</evidence>
<evidence type="ECO:0000313" key="3">
    <source>
        <dbReference type="Proteomes" id="UP000236884"/>
    </source>
</evidence>
<feature type="transmembrane region" description="Helical" evidence="1">
    <location>
        <begin position="119"/>
        <end position="138"/>
    </location>
</feature>
<protein>
    <recommendedName>
        <fullName evidence="4">DUF4149 domain-containing protein</fullName>
    </recommendedName>
</protein>
<feature type="transmembrane region" description="Helical" evidence="1">
    <location>
        <begin position="39"/>
        <end position="63"/>
    </location>
</feature>
<name>A0A0S3PVJ2_9BRAD</name>
<dbReference type="AlphaFoldDB" id="A0A0S3PVJ2"/>
<keyword evidence="1" id="KW-1133">Transmembrane helix</keyword>
<dbReference type="EMBL" id="AP014946">
    <property type="protein sequence ID" value="BAT59892.1"/>
    <property type="molecule type" value="Genomic_DNA"/>
</dbReference>
<keyword evidence="1" id="KW-0472">Membrane</keyword>
<dbReference type="Proteomes" id="UP000236884">
    <property type="component" value="Chromosome"/>
</dbReference>
<proteinExistence type="predicted"/>
<sequence length="141" mass="15168">MPDSIAVVALVLLLLPMFYFFLASPAFLLVTLDIRSVGLLLRGMFSGYLLAMTIAGAAGALAFTLEVRLGPAIAFALLSALAFYSRRWFLAQIDARLDEKEAGDANAVRRLRRLHVGGMLNNAVQLAAVVACIPYIVVMPG</sequence>
<accession>A0A0S3PVJ2</accession>
<reference evidence="2 3" key="1">
    <citation type="submission" date="2015-08" db="EMBL/GenBank/DDBJ databases">
        <title>Investigation of the bacterial diversity of lava forest soil.</title>
        <authorList>
            <person name="Lee J.S."/>
        </authorList>
    </citation>
    <scope>NUCLEOTIDE SEQUENCE [LARGE SCALE GENOMIC DNA]</scope>
    <source>
        <strain evidence="2 3">GJW-30</strain>
    </source>
</reference>
<keyword evidence="3" id="KW-1185">Reference proteome</keyword>
<gene>
    <name evidence="2" type="ORF">GJW-30_1_02427</name>
</gene>
<dbReference type="KEGG" id="vgo:GJW-30_1_02427"/>
<dbReference type="RefSeq" id="WP_096355649.1">
    <property type="nucleotide sequence ID" value="NZ_AP014946.1"/>
</dbReference>
<feature type="transmembrane region" description="Helical" evidence="1">
    <location>
        <begin position="6"/>
        <end position="32"/>
    </location>
</feature>
<feature type="transmembrane region" description="Helical" evidence="1">
    <location>
        <begin position="69"/>
        <end position="86"/>
    </location>
</feature>